<keyword evidence="4" id="KW-1185">Reference proteome</keyword>
<dbReference type="PANTHER" id="PTHR43173">
    <property type="entry name" value="ABC1 FAMILY PROTEIN"/>
    <property type="match status" value="1"/>
</dbReference>
<dbReference type="eggNOG" id="KOG1235">
    <property type="taxonomic scope" value="Eukaryota"/>
</dbReference>
<reference evidence="3 4" key="2">
    <citation type="journal article" date="2008" name="Nature">
        <title>The Phaeodactylum genome reveals the evolutionary history of diatom genomes.</title>
        <authorList>
            <person name="Bowler C."/>
            <person name="Allen A.E."/>
            <person name="Badger J.H."/>
            <person name="Grimwood J."/>
            <person name="Jabbari K."/>
            <person name="Kuo A."/>
            <person name="Maheswari U."/>
            <person name="Martens C."/>
            <person name="Maumus F."/>
            <person name="Otillar R.P."/>
            <person name="Rayko E."/>
            <person name="Salamov A."/>
            <person name="Vandepoele K."/>
            <person name="Beszteri B."/>
            <person name="Gruber A."/>
            <person name="Heijde M."/>
            <person name="Katinka M."/>
            <person name="Mock T."/>
            <person name="Valentin K."/>
            <person name="Verret F."/>
            <person name="Berges J.A."/>
            <person name="Brownlee C."/>
            <person name="Cadoret J.P."/>
            <person name="Chiovitti A."/>
            <person name="Choi C.J."/>
            <person name="Coesel S."/>
            <person name="De Martino A."/>
            <person name="Detter J.C."/>
            <person name="Durkin C."/>
            <person name="Falciatore A."/>
            <person name="Fournet J."/>
            <person name="Haruta M."/>
            <person name="Huysman M.J."/>
            <person name="Jenkins B.D."/>
            <person name="Jiroutova K."/>
            <person name="Jorgensen R.E."/>
            <person name="Joubert Y."/>
            <person name="Kaplan A."/>
            <person name="Kroger N."/>
            <person name="Kroth P.G."/>
            <person name="La Roche J."/>
            <person name="Lindquist E."/>
            <person name="Lommer M."/>
            <person name="Martin-Jezequel V."/>
            <person name="Lopez P.J."/>
            <person name="Lucas S."/>
            <person name="Mangogna M."/>
            <person name="McGinnis K."/>
            <person name="Medlin L.K."/>
            <person name="Montsant A."/>
            <person name="Oudot-Le Secq M.P."/>
            <person name="Napoli C."/>
            <person name="Obornik M."/>
            <person name="Parker M.S."/>
            <person name="Petit J.L."/>
            <person name="Porcel B.M."/>
            <person name="Poulsen N."/>
            <person name="Robison M."/>
            <person name="Rychlewski L."/>
            <person name="Rynearson T.A."/>
            <person name="Schmutz J."/>
            <person name="Shapiro H."/>
            <person name="Siaut M."/>
            <person name="Stanley M."/>
            <person name="Sussman M.R."/>
            <person name="Taylor A.R."/>
            <person name="Vardi A."/>
            <person name="von Dassow P."/>
            <person name="Vyverman W."/>
            <person name="Willis A."/>
            <person name="Wyrwicz L.S."/>
            <person name="Rokhsar D.S."/>
            <person name="Weissenbach J."/>
            <person name="Armbrust E.V."/>
            <person name="Green B.R."/>
            <person name="Van de Peer Y."/>
            <person name="Grigoriev I.V."/>
        </authorList>
    </citation>
    <scope>NUCLEOTIDE SEQUENCE [LARGE SCALE GENOMIC DNA]</scope>
    <source>
        <strain evidence="3 4">CCMP1335</strain>
    </source>
</reference>
<sequence length="622" mass="70579">MLQPTLTSSARTLARCTAITLASTTVVTTTSLVVYTNTEQGLGLKRELDFWKNVVPIVWDYWWNASFRSPKVKLQQYVGDTLSNDAERDEHNDSSSSRRKELLQTLHQRNAPIIFQTMLNLGGLYIKLGQVLSVTALPIPEEYRTHFRTLQSNVPGHEDFESVVKPTIEQELNVTSLHEIFDSIEKVPCGAASIGQAHRATLKSTKENVIIKVQYPNAKWQVPADIECVGDLLKLCVWFGLVDESSANMSFDEFARQFMQELDYEQETRNLKEVYQSSLDVNAPYIKRGVVIPRVFENLCTKQVITMTYLPGPKFEEEARQQLELLGIDTKGGMKDIVKRQARENGSMQQQHSSHGDSMTGEELAMSPNTTITSWKMKLSSYVGNLIGVDSVFSLVRFARRIMLWSTVAAVQAIHAASSLAIIPTDVVTWAYERQHAIAQAKRMNWTKEAVYTLIDVHGYQILREGLFNADCHPGNILVVLDENNPKQNPKLGLIDYGQCKRLTKEERVKIAKLIVSIADKESDEVIANCFRDMGIATKNDSTRFLADFGRLMFDSFDSKHLDHSWHKELHKEDRVLYFPKELSMVYRTSLLLRGLAVSLQFNPSIGKEWRRYAQATIDEGC</sequence>
<dbReference type="Proteomes" id="UP000001449">
    <property type="component" value="Chromosome 13"/>
</dbReference>
<reference evidence="3 4" key="1">
    <citation type="journal article" date="2004" name="Science">
        <title>The genome of the diatom Thalassiosira pseudonana: ecology, evolution, and metabolism.</title>
        <authorList>
            <person name="Armbrust E.V."/>
            <person name="Berges J.A."/>
            <person name="Bowler C."/>
            <person name="Green B.R."/>
            <person name="Martinez D."/>
            <person name="Putnam N.H."/>
            <person name="Zhou S."/>
            <person name="Allen A.E."/>
            <person name="Apt K.E."/>
            <person name="Bechner M."/>
            <person name="Brzezinski M.A."/>
            <person name="Chaal B.K."/>
            <person name="Chiovitti A."/>
            <person name="Davis A.K."/>
            <person name="Demarest M.S."/>
            <person name="Detter J.C."/>
            <person name="Glavina T."/>
            <person name="Goodstein D."/>
            <person name="Hadi M.Z."/>
            <person name="Hellsten U."/>
            <person name="Hildebrand M."/>
            <person name="Jenkins B.D."/>
            <person name="Jurka J."/>
            <person name="Kapitonov V.V."/>
            <person name="Kroger N."/>
            <person name="Lau W.W."/>
            <person name="Lane T.W."/>
            <person name="Larimer F.W."/>
            <person name="Lippmeier J.C."/>
            <person name="Lucas S."/>
            <person name="Medina M."/>
            <person name="Montsant A."/>
            <person name="Obornik M."/>
            <person name="Parker M.S."/>
            <person name="Palenik B."/>
            <person name="Pazour G.J."/>
            <person name="Richardson P.M."/>
            <person name="Rynearson T.A."/>
            <person name="Saito M.A."/>
            <person name="Schwartz D.C."/>
            <person name="Thamatrakoln K."/>
            <person name="Valentin K."/>
            <person name="Vardi A."/>
            <person name="Wilkerson F.P."/>
            <person name="Rokhsar D.S."/>
        </authorList>
    </citation>
    <scope>NUCLEOTIDE SEQUENCE [LARGE SCALE GENOMIC DNA]</scope>
    <source>
        <strain evidence="3 4">CCMP1335</strain>
    </source>
</reference>
<dbReference type="EMBL" id="CM000648">
    <property type="protein sequence ID" value="EED89366.1"/>
    <property type="molecule type" value="Genomic_DNA"/>
</dbReference>
<gene>
    <name evidence="3" type="ORF">THAPSDRAFT_24718</name>
</gene>
<dbReference type="SUPFAM" id="SSF56112">
    <property type="entry name" value="Protein kinase-like (PK-like)"/>
    <property type="match status" value="1"/>
</dbReference>
<dbReference type="KEGG" id="tps:THAPSDRAFT_24718"/>
<dbReference type="InParanoid" id="B8CBS2"/>
<name>B8CBS2_THAPS</name>
<dbReference type="CDD" id="cd05121">
    <property type="entry name" value="ABC1_ADCK3-like"/>
    <property type="match status" value="1"/>
</dbReference>
<feature type="region of interest" description="Disordered" evidence="1">
    <location>
        <begin position="342"/>
        <end position="362"/>
    </location>
</feature>
<evidence type="ECO:0000259" key="2">
    <source>
        <dbReference type="Pfam" id="PF03109"/>
    </source>
</evidence>
<dbReference type="InterPro" id="IPR004147">
    <property type="entry name" value="ABC1_dom"/>
</dbReference>
<dbReference type="PANTHER" id="PTHR43173:SF34">
    <property type="entry name" value="ABC1 ATYPICAL KINASE-LIKE DOMAIN-CONTAINING PROTEIN"/>
    <property type="match status" value="1"/>
</dbReference>
<feature type="compositionally biased region" description="Polar residues" evidence="1">
    <location>
        <begin position="344"/>
        <end position="357"/>
    </location>
</feature>
<dbReference type="STRING" id="35128.B8CBS2"/>
<feature type="domain" description="ABC1 atypical kinase-like" evidence="2">
    <location>
        <begin position="448"/>
        <end position="527"/>
    </location>
</feature>
<dbReference type="RefSeq" id="XP_002293630.1">
    <property type="nucleotide sequence ID" value="XM_002293594.1"/>
</dbReference>
<dbReference type="HOGENOM" id="CLU_006533_8_2_1"/>
<accession>B8CBS2</accession>
<dbReference type="AlphaFoldDB" id="B8CBS2"/>
<dbReference type="InterPro" id="IPR051130">
    <property type="entry name" value="Mito_struct-func_regulator"/>
</dbReference>
<protein>
    <recommendedName>
        <fullName evidence="2">ABC1 atypical kinase-like domain-containing protein</fullName>
    </recommendedName>
</protein>
<dbReference type="InterPro" id="IPR011009">
    <property type="entry name" value="Kinase-like_dom_sf"/>
</dbReference>
<organism evidence="3 4">
    <name type="scientific">Thalassiosira pseudonana</name>
    <name type="common">Marine diatom</name>
    <name type="synonym">Cyclotella nana</name>
    <dbReference type="NCBI Taxonomy" id="35128"/>
    <lineage>
        <taxon>Eukaryota</taxon>
        <taxon>Sar</taxon>
        <taxon>Stramenopiles</taxon>
        <taxon>Ochrophyta</taxon>
        <taxon>Bacillariophyta</taxon>
        <taxon>Coscinodiscophyceae</taxon>
        <taxon>Thalassiosirophycidae</taxon>
        <taxon>Thalassiosirales</taxon>
        <taxon>Thalassiosiraceae</taxon>
        <taxon>Thalassiosira</taxon>
    </lineage>
</organism>
<dbReference type="GeneID" id="7450510"/>
<dbReference type="Pfam" id="PF03109">
    <property type="entry name" value="ABC1"/>
    <property type="match status" value="2"/>
</dbReference>
<dbReference type="PaxDb" id="35128-Thaps24718"/>
<dbReference type="OMA" id="LKLCVWF"/>
<feature type="domain" description="ABC1 atypical kinase-like" evidence="2">
    <location>
        <begin position="162"/>
        <end position="318"/>
    </location>
</feature>
<evidence type="ECO:0000313" key="4">
    <source>
        <dbReference type="Proteomes" id="UP000001449"/>
    </source>
</evidence>
<evidence type="ECO:0000256" key="1">
    <source>
        <dbReference type="SAM" id="MobiDB-lite"/>
    </source>
</evidence>
<proteinExistence type="predicted"/>
<evidence type="ECO:0000313" key="3">
    <source>
        <dbReference type="EMBL" id="EED89366.1"/>
    </source>
</evidence>